<dbReference type="Pfam" id="PF01741">
    <property type="entry name" value="MscL"/>
    <property type="match status" value="1"/>
</dbReference>
<dbReference type="PRINTS" id="PR01264">
    <property type="entry name" value="MECHCHANNEL"/>
</dbReference>
<dbReference type="PANTHER" id="PTHR30266">
    <property type="entry name" value="MECHANOSENSITIVE CHANNEL MSCL"/>
    <property type="match status" value="1"/>
</dbReference>
<gene>
    <name evidence="9 10" type="primary">mscL</name>
    <name evidence="10" type="ORF">SMC6_01645</name>
</gene>
<evidence type="ECO:0000256" key="1">
    <source>
        <dbReference type="ARBA" id="ARBA00004141"/>
    </source>
</evidence>
<evidence type="ECO:0000256" key="2">
    <source>
        <dbReference type="ARBA" id="ARBA00022448"/>
    </source>
</evidence>
<organism evidence="10 11">
    <name type="scientific">Candidatus Cryosericum odellii</name>
    <dbReference type="NCBI Taxonomy" id="2290917"/>
    <lineage>
        <taxon>Bacteria</taxon>
        <taxon>Pseudomonadati</taxon>
        <taxon>Caldisericota/Cryosericota group</taxon>
        <taxon>Candidatus Cryosericota</taxon>
        <taxon>Candidatus Cryosericia</taxon>
        <taxon>Candidatus Cryosericales</taxon>
        <taxon>Candidatus Cryosericaceae</taxon>
        <taxon>Candidatus Cryosericum</taxon>
    </lineage>
</organism>
<keyword evidence="3 9" id="KW-1003">Cell membrane</keyword>
<keyword evidence="4 9" id="KW-0812">Transmembrane</keyword>
<dbReference type="GO" id="GO:0008381">
    <property type="term" value="F:mechanosensitive monoatomic ion channel activity"/>
    <property type="evidence" value="ECO:0007669"/>
    <property type="project" value="UniProtKB-UniRule"/>
</dbReference>
<accession>A0A398D5X9</accession>
<evidence type="ECO:0000256" key="3">
    <source>
        <dbReference type="ARBA" id="ARBA00022475"/>
    </source>
</evidence>
<dbReference type="RefSeq" id="WP_119175404.1">
    <property type="nucleotide sequence ID" value="NZ_QXIT01000032.1"/>
</dbReference>
<comment type="similarity">
    <text evidence="9">Belongs to the MscL family.</text>
</comment>
<dbReference type="AlphaFoldDB" id="A0A398D5X9"/>
<protein>
    <recommendedName>
        <fullName evidence="9">Large-conductance mechanosensitive channel</fullName>
    </recommendedName>
</protein>
<dbReference type="NCBIfam" id="TIGR00220">
    <property type="entry name" value="mscL"/>
    <property type="match status" value="1"/>
</dbReference>
<dbReference type="Proteomes" id="UP000266260">
    <property type="component" value="Unassembled WGS sequence"/>
</dbReference>
<proteinExistence type="inferred from homology"/>
<dbReference type="PANTHER" id="PTHR30266:SF2">
    <property type="entry name" value="LARGE-CONDUCTANCE MECHANOSENSITIVE CHANNEL"/>
    <property type="match status" value="1"/>
</dbReference>
<dbReference type="HAMAP" id="MF_00115">
    <property type="entry name" value="MscL"/>
    <property type="match status" value="1"/>
</dbReference>
<keyword evidence="11" id="KW-1185">Reference proteome</keyword>
<name>A0A398D5X9_9BACT</name>
<dbReference type="GO" id="GO:0005886">
    <property type="term" value="C:plasma membrane"/>
    <property type="evidence" value="ECO:0007669"/>
    <property type="project" value="UniProtKB-SubCell"/>
</dbReference>
<evidence type="ECO:0000256" key="5">
    <source>
        <dbReference type="ARBA" id="ARBA00022989"/>
    </source>
</evidence>
<dbReference type="Gene3D" id="1.10.1200.120">
    <property type="entry name" value="Large-conductance mechanosensitive channel, MscL, domain 1"/>
    <property type="match status" value="1"/>
</dbReference>
<keyword evidence="5 9" id="KW-1133">Transmembrane helix</keyword>
<comment type="subunit">
    <text evidence="9">Homopentamer.</text>
</comment>
<comment type="caution">
    <text evidence="10">The sequence shown here is derived from an EMBL/GenBank/DDBJ whole genome shotgun (WGS) entry which is preliminary data.</text>
</comment>
<evidence type="ECO:0000313" key="10">
    <source>
        <dbReference type="EMBL" id="RIE10153.1"/>
    </source>
</evidence>
<comment type="subcellular location">
    <subcellularLocation>
        <location evidence="9">Cell membrane</location>
        <topology evidence="9">Multi-pass membrane protein</topology>
    </subcellularLocation>
    <subcellularLocation>
        <location evidence="1">Membrane</location>
        <topology evidence="1">Multi-pass membrane protein</topology>
    </subcellularLocation>
</comment>
<reference evidence="10 11" key="1">
    <citation type="submission" date="2018-09" db="EMBL/GenBank/DDBJ databases">
        <title>Discovery and Ecogenomic Context for Candidatus Cryosericales, a Global Caldiserica Order Active in Thawing Permafrost.</title>
        <authorList>
            <person name="Martinez M.A."/>
            <person name="Woodcroft B.J."/>
            <person name="Ignacio Espinoza J.C."/>
            <person name="Zayed A."/>
            <person name="Singleton C.M."/>
            <person name="Boyd J."/>
            <person name="Li Y.-F."/>
            <person name="Purvine S."/>
            <person name="Maughan H."/>
            <person name="Hodgkins S.B."/>
            <person name="Anderson D."/>
            <person name="Sederholm M."/>
            <person name="Temperton B."/>
            <person name="Saleska S.R."/>
            <person name="Tyson G.W."/>
            <person name="Rich V.I."/>
        </authorList>
    </citation>
    <scope>NUCLEOTIDE SEQUENCE [LARGE SCALE GENOMIC DNA]</scope>
    <source>
        <strain evidence="10 11">SMC6</strain>
    </source>
</reference>
<feature type="transmembrane region" description="Helical" evidence="9">
    <location>
        <begin position="12"/>
        <end position="31"/>
    </location>
</feature>
<keyword evidence="7 9" id="KW-0472">Membrane</keyword>
<comment type="function">
    <text evidence="9">Channel that opens in response to stretch forces in the membrane lipid bilayer. May participate in the regulation of osmotic pressure changes within the cell.</text>
</comment>
<keyword evidence="8 9" id="KW-0407">Ion channel</keyword>
<dbReference type="InterPro" id="IPR036019">
    <property type="entry name" value="MscL_channel"/>
</dbReference>
<evidence type="ECO:0000256" key="7">
    <source>
        <dbReference type="ARBA" id="ARBA00023136"/>
    </source>
</evidence>
<dbReference type="EMBL" id="QXIT01000032">
    <property type="protein sequence ID" value="RIE10153.1"/>
    <property type="molecule type" value="Genomic_DNA"/>
</dbReference>
<sequence length="152" mass="16786">MWNEFKKFALRSSMIDLAVGVIIGGAVGKVITSFVNDILMPPIGLLLGRVNFTNLYINLGRTKYPTFDMAQTAGAPTINIGLFLNAVIDFFLISVVIFVMVRAMNRLREMTEKKIVVAPPTPTTKVCPFCKSEISIDATRCPHCTSELTVEK</sequence>
<keyword evidence="2 9" id="KW-0813">Transport</keyword>
<evidence type="ECO:0000256" key="6">
    <source>
        <dbReference type="ARBA" id="ARBA00023065"/>
    </source>
</evidence>
<evidence type="ECO:0000313" key="11">
    <source>
        <dbReference type="Proteomes" id="UP000266260"/>
    </source>
</evidence>
<feature type="transmembrane region" description="Helical" evidence="9">
    <location>
        <begin position="77"/>
        <end position="101"/>
    </location>
</feature>
<evidence type="ECO:0000256" key="4">
    <source>
        <dbReference type="ARBA" id="ARBA00022692"/>
    </source>
</evidence>
<evidence type="ECO:0000256" key="8">
    <source>
        <dbReference type="ARBA" id="ARBA00023303"/>
    </source>
</evidence>
<dbReference type="InterPro" id="IPR037673">
    <property type="entry name" value="MSC/AndL"/>
</dbReference>
<dbReference type="InterPro" id="IPR001185">
    <property type="entry name" value="MS_channel"/>
</dbReference>
<evidence type="ECO:0000256" key="9">
    <source>
        <dbReference type="HAMAP-Rule" id="MF_00115"/>
    </source>
</evidence>
<keyword evidence="6 9" id="KW-0406">Ion transport</keyword>
<dbReference type="SUPFAM" id="SSF81330">
    <property type="entry name" value="Gated mechanosensitive channel"/>
    <property type="match status" value="1"/>
</dbReference>